<keyword evidence="2" id="KW-1185">Reference proteome</keyword>
<organism evidence="1 2">
    <name type="scientific">Cichorium intybus</name>
    <name type="common">Chicory</name>
    <dbReference type="NCBI Taxonomy" id="13427"/>
    <lineage>
        <taxon>Eukaryota</taxon>
        <taxon>Viridiplantae</taxon>
        <taxon>Streptophyta</taxon>
        <taxon>Embryophyta</taxon>
        <taxon>Tracheophyta</taxon>
        <taxon>Spermatophyta</taxon>
        <taxon>Magnoliopsida</taxon>
        <taxon>eudicotyledons</taxon>
        <taxon>Gunneridae</taxon>
        <taxon>Pentapetalae</taxon>
        <taxon>asterids</taxon>
        <taxon>campanulids</taxon>
        <taxon>Asterales</taxon>
        <taxon>Asteraceae</taxon>
        <taxon>Cichorioideae</taxon>
        <taxon>Cichorieae</taxon>
        <taxon>Cichoriinae</taxon>
        <taxon>Cichorium</taxon>
    </lineage>
</organism>
<gene>
    <name evidence="1" type="ORF">L2E82_40490</name>
</gene>
<protein>
    <submittedName>
        <fullName evidence="1">Uncharacterized protein</fullName>
    </submittedName>
</protein>
<reference evidence="2" key="1">
    <citation type="journal article" date="2022" name="Mol. Ecol. Resour.">
        <title>The genomes of chicory, endive, great burdock and yacon provide insights into Asteraceae palaeo-polyploidization history and plant inulin production.</title>
        <authorList>
            <person name="Fan W."/>
            <person name="Wang S."/>
            <person name="Wang H."/>
            <person name="Wang A."/>
            <person name="Jiang F."/>
            <person name="Liu H."/>
            <person name="Zhao H."/>
            <person name="Xu D."/>
            <person name="Zhang Y."/>
        </authorList>
    </citation>
    <scope>NUCLEOTIDE SEQUENCE [LARGE SCALE GENOMIC DNA]</scope>
    <source>
        <strain evidence="2">cv. Punajuju</strain>
    </source>
</reference>
<proteinExistence type="predicted"/>
<reference evidence="1 2" key="2">
    <citation type="journal article" date="2022" name="Mol. Ecol. Resour.">
        <title>The genomes of chicory, endive, great burdock and yacon provide insights into Asteraceae paleo-polyploidization history and plant inulin production.</title>
        <authorList>
            <person name="Fan W."/>
            <person name="Wang S."/>
            <person name="Wang H."/>
            <person name="Wang A."/>
            <person name="Jiang F."/>
            <person name="Liu H."/>
            <person name="Zhao H."/>
            <person name="Xu D."/>
            <person name="Zhang Y."/>
        </authorList>
    </citation>
    <scope>NUCLEOTIDE SEQUENCE [LARGE SCALE GENOMIC DNA]</scope>
    <source>
        <strain evidence="2">cv. Punajuju</strain>
        <tissue evidence="1">Leaves</tissue>
    </source>
</reference>
<dbReference type="EMBL" id="CM042015">
    <property type="protein sequence ID" value="KAI3710701.1"/>
    <property type="molecule type" value="Genomic_DNA"/>
</dbReference>
<comment type="caution">
    <text evidence="1">The sequence shown here is derived from an EMBL/GenBank/DDBJ whole genome shotgun (WGS) entry which is preliminary data.</text>
</comment>
<sequence>MGDGPRGIEIFPDHFTASSSDVETPLTRSSSVSHTKTEFEHSSNSRLWARRSFKTAASILTLCSLRRLSWENDTDGEEQVVLSAKEVKSLQSELAELEEREAHRRAQLEHIDEILRSAHLSGYLHIRNRWAALPGEPLPLDDMEVDDWLPRFVVLLGPCIFFYFLSMDLSPQDSCLLSDVVEVGPMPCVTHEEGETRYYFYMVTRYGLRYECSSIYKIQVDNWLTALQDKCKLGLHSSTLTI</sequence>
<evidence type="ECO:0000313" key="2">
    <source>
        <dbReference type="Proteomes" id="UP001055811"/>
    </source>
</evidence>
<dbReference type="Proteomes" id="UP001055811">
    <property type="component" value="Linkage Group LG07"/>
</dbReference>
<accession>A0ACB9ALT6</accession>
<name>A0ACB9ALT6_CICIN</name>
<evidence type="ECO:0000313" key="1">
    <source>
        <dbReference type="EMBL" id="KAI3710701.1"/>
    </source>
</evidence>